<feature type="domain" description="LBH" evidence="2">
    <location>
        <begin position="157"/>
        <end position="184"/>
    </location>
</feature>
<dbReference type="PANTHER" id="PTHR14987">
    <property type="entry name" value="PROTEIN LBH-RELATED"/>
    <property type="match status" value="1"/>
</dbReference>
<feature type="region of interest" description="Disordered" evidence="1">
    <location>
        <begin position="167"/>
        <end position="225"/>
    </location>
</feature>
<dbReference type="Ensembl" id="ENSSSUT00005036265.1">
    <property type="protein sequence ID" value="ENSSSUP00005031787.1"/>
    <property type="gene ID" value="ENSSSUG00005020494.1"/>
</dbReference>
<feature type="region of interest" description="Disordered" evidence="1">
    <location>
        <begin position="68"/>
        <end position="153"/>
    </location>
</feature>
<sequence>MLFPASEHLLSTGLAASCSSLRPQIRRPSSPTGLGDESASPALPLPLCNPGHIVWHLSSAPHGRWAWAGSRGDREPGGSGQWAQSGLAVDWRGPKPPGGEWTPARHLAPPTLFLQTESSSMSTPQPAAPELSPAEEAGGPVRQAVQSSREKGLRLGQRLPSIVVEPSEVGSVESGELRWPPEGALRGSAQSQVASAPSPSLPGAPGRVPDDAGSECGRCQAQTPQ</sequence>
<reference evidence="3" key="3">
    <citation type="submission" date="2025-09" db="UniProtKB">
        <authorList>
            <consortium name="Ensembl"/>
        </authorList>
    </citation>
    <scope>IDENTIFICATION</scope>
</reference>
<reference evidence="3" key="2">
    <citation type="submission" date="2025-08" db="UniProtKB">
        <authorList>
            <consortium name="Ensembl"/>
        </authorList>
    </citation>
    <scope>IDENTIFICATION</scope>
</reference>
<dbReference type="InterPro" id="IPR038990">
    <property type="entry name" value="LBH_dom"/>
</dbReference>
<dbReference type="AlphaFoldDB" id="A0A673VDL1"/>
<evidence type="ECO:0000259" key="2">
    <source>
        <dbReference type="Pfam" id="PF15317"/>
    </source>
</evidence>
<proteinExistence type="predicted"/>
<dbReference type="Pfam" id="PF15317">
    <property type="entry name" value="Lbh"/>
    <property type="match status" value="1"/>
</dbReference>
<protein>
    <recommendedName>
        <fullName evidence="2">LBH domain-containing protein</fullName>
    </recommendedName>
</protein>
<dbReference type="InterPro" id="IPR042945">
    <property type="entry name" value="LBH_dom_prot"/>
</dbReference>
<organism evidence="3 4">
    <name type="scientific">Suricata suricatta</name>
    <name type="common">Meerkat</name>
    <dbReference type="NCBI Taxonomy" id="37032"/>
    <lineage>
        <taxon>Eukaryota</taxon>
        <taxon>Metazoa</taxon>
        <taxon>Chordata</taxon>
        <taxon>Craniata</taxon>
        <taxon>Vertebrata</taxon>
        <taxon>Euteleostomi</taxon>
        <taxon>Mammalia</taxon>
        <taxon>Eutheria</taxon>
        <taxon>Laurasiatheria</taxon>
        <taxon>Carnivora</taxon>
        <taxon>Feliformia</taxon>
        <taxon>Herpestidae</taxon>
        <taxon>Suricata</taxon>
    </lineage>
</organism>
<evidence type="ECO:0000256" key="1">
    <source>
        <dbReference type="SAM" id="MobiDB-lite"/>
    </source>
</evidence>
<evidence type="ECO:0000313" key="3">
    <source>
        <dbReference type="Ensembl" id="ENSSSUP00005031787.1"/>
    </source>
</evidence>
<keyword evidence="4" id="KW-1185">Reference proteome</keyword>
<gene>
    <name evidence="3" type="primary">LBHD2</name>
</gene>
<feature type="compositionally biased region" description="Polar residues" evidence="1">
    <location>
        <begin position="113"/>
        <end position="123"/>
    </location>
</feature>
<accession>A0A673VDL1</accession>
<dbReference type="PANTHER" id="PTHR14987:SF3">
    <property type="entry name" value="LBH DOMAIN-CONTAINING PROTEIN 2"/>
    <property type="match status" value="1"/>
</dbReference>
<evidence type="ECO:0000313" key="4">
    <source>
        <dbReference type="Proteomes" id="UP000472268"/>
    </source>
</evidence>
<feature type="compositionally biased region" description="Low complexity" evidence="1">
    <location>
        <begin position="124"/>
        <end position="137"/>
    </location>
</feature>
<feature type="compositionally biased region" description="Low complexity" evidence="1">
    <location>
        <begin position="188"/>
        <end position="206"/>
    </location>
</feature>
<reference evidence="3 4" key="1">
    <citation type="submission" date="2019-05" db="EMBL/GenBank/DDBJ databases">
        <title>A Chromosome-scale Meerkat (S. suricatta) Genome Assembly.</title>
        <authorList>
            <person name="Dudchenko O."/>
            <person name="Lieberman Aiden E."/>
            <person name="Tung J."/>
            <person name="Barreiro L.B."/>
            <person name="Clutton-Brock T.H."/>
        </authorList>
    </citation>
    <scope>NUCLEOTIDE SEQUENCE [LARGE SCALE GENOMIC DNA]</scope>
</reference>
<name>A0A673VDL1_SURSU</name>
<dbReference type="Proteomes" id="UP000472268">
    <property type="component" value="Chromosome 9"/>
</dbReference>